<evidence type="ECO:0000259" key="2">
    <source>
        <dbReference type="Pfam" id="PF03007"/>
    </source>
</evidence>
<dbReference type="EMBL" id="LVHI01000014">
    <property type="protein sequence ID" value="OAK53928.1"/>
    <property type="molecule type" value="Genomic_DNA"/>
</dbReference>
<dbReference type="InterPro" id="IPR009721">
    <property type="entry name" value="O-acyltransferase_WSD1_C"/>
</dbReference>
<dbReference type="RefSeq" id="WP_068426626.1">
    <property type="nucleotide sequence ID" value="NZ_LVHI01000014.1"/>
</dbReference>
<feature type="domain" description="O-acyltransferase WSD1-like N-terminal" evidence="2">
    <location>
        <begin position="7"/>
        <end position="244"/>
    </location>
</feature>
<gene>
    <name evidence="4" type="ORF">A3K89_21730</name>
</gene>
<evidence type="ECO:0000313" key="4">
    <source>
        <dbReference type="EMBL" id="OAK53928.1"/>
    </source>
</evidence>
<dbReference type="Pfam" id="PF06974">
    <property type="entry name" value="WS_DGAT_C"/>
    <property type="match status" value="1"/>
</dbReference>
<evidence type="ECO:0000313" key="5">
    <source>
        <dbReference type="Proteomes" id="UP000077519"/>
    </source>
</evidence>
<dbReference type="Pfam" id="PF03007">
    <property type="entry name" value="WS_DGAT_cat"/>
    <property type="match status" value="1"/>
</dbReference>
<evidence type="ECO:0000259" key="3">
    <source>
        <dbReference type="Pfam" id="PF06974"/>
    </source>
</evidence>
<comment type="caution">
    <text evidence="4">The sequence shown here is derived from an EMBL/GenBank/DDBJ whole genome shotgun (WGS) entry which is preliminary data.</text>
</comment>
<proteinExistence type="predicted"/>
<dbReference type="InterPro" id="IPR004255">
    <property type="entry name" value="O-acyltransferase_WSD1_N"/>
</dbReference>
<feature type="region of interest" description="Disordered" evidence="1">
    <location>
        <begin position="217"/>
        <end position="236"/>
    </location>
</feature>
<accession>A0A177YFP3</accession>
<sequence>MAKLDIKDAAFHFLRAVSGPTDMYGIYVFDAEDAVPPTFEAIEAHVVARRPVVPGLNIVLREAPLGLDFPSWVPSAGDTADHLSDHDLTGTSWPECQTRISSILEVGLDARVRAWHLHVLRGVRDVPTVDGAATVVVLQVSHAMTDGLGLTRIASALFAPPGTPDDVVGAALPGHAPVRRPRAPILAATASVLATPIRLARYGLHIRSARKRYAASRSQLAPPVRPGPSTRLTVDPTGSRAVHIVPLPASALRGRGVPVTAAALAAVASATEKYLRAHGDDIPDVLNASVPVSLGPDIEWSSANRALSCMVDLHLGESDPTKRARLIAESVVAERRRVTSPELLDIARAEELLPAPVVLAAQRLRQRRKTVRPTTFWTHTNVVSVDRGRTRPMLELCGSRVTFTSGTPMLAENRPLVHGFFGGGDIITVVVLACPDVVPDHEKYVESLIDSIREL</sequence>
<dbReference type="UniPathway" id="UPA00282"/>
<dbReference type="Proteomes" id="UP000077519">
    <property type="component" value="Unassembled WGS sequence"/>
</dbReference>
<reference evidence="4 5" key="1">
    <citation type="submission" date="2016-03" db="EMBL/GenBank/DDBJ databases">
        <title>Genome sequence of Rhodococcus kyotonensis KB10.</title>
        <authorList>
            <person name="Jeong H."/>
            <person name="Hong C.E."/>
            <person name="Jo S.H."/>
            <person name="Park J.M."/>
        </authorList>
    </citation>
    <scope>NUCLEOTIDE SEQUENCE [LARGE SCALE GENOMIC DNA]</scope>
    <source>
        <strain evidence="4 5">KB10</strain>
    </source>
</reference>
<feature type="domain" description="O-acyltransferase WSD1 C-terminal" evidence="3">
    <location>
        <begin position="304"/>
        <end position="455"/>
    </location>
</feature>
<protein>
    <submittedName>
        <fullName evidence="4">Uncharacterized protein</fullName>
    </submittedName>
</protein>
<dbReference type="GO" id="GO:0004144">
    <property type="term" value="F:diacylglycerol O-acyltransferase activity"/>
    <property type="evidence" value="ECO:0007669"/>
    <property type="project" value="InterPro"/>
</dbReference>
<evidence type="ECO:0000256" key="1">
    <source>
        <dbReference type="SAM" id="MobiDB-lite"/>
    </source>
</evidence>
<dbReference type="GO" id="GO:0019432">
    <property type="term" value="P:triglyceride biosynthetic process"/>
    <property type="evidence" value="ECO:0007669"/>
    <property type="project" value="UniProtKB-UniPathway"/>
</dbReference>
<name>A0A177YFP3_9NOCA</name>
<dbReference type="AlphaFoldDB" id="A0A177YFP3"/>
<keyword evidence="5" id="KW-1185">Reference proteome</keyword>
<organism evidence="4 5">
    <name type="scientific">Rhodococcoides kyotonense</name>
    <dbReference type="NCBI Taxonomy" id="398843"/>
    <lineage>
        <taxon>Bacteria</taxon>
        <taxon>Bacillati</taxon>
        <taxon>Actinomycetota</taxon>
        <taxon>Actinomycetes</taxon>
        <taxon>Mycobacteriales</taxon>
        <taxon>Nocardiaceae</taxon>
        <taxon>Rhodococcoides</taxon>
    </lineage>
</organism>